<dbReference type="InterPro" id="IPR041408">
    <property type="entry name" value="Hcp_Tssd"/>
</dbReference>
<accession>A0A172XSE8</accession>
<dbReference type="KEGG" id="chh:A0O34_04855"/>
<evidence type="ECO:0000313" key="1">
    <source>
        <dbReference type="EMBL" id="ANF49898.1"/>
    </source>
</evidence>
<dbReference type="GO" id="GO:0033104">
    <property type="term" value="C:type VI protein secretion system complex"/>
    <property type="evidence" value="ECO:0007669"/>
    <property type="project" value="InterPro"/>
</dbReference>
<dbReference type="EMBL" id="CP015199">
    <property type="protein sequence ID" value="ANF49898.1"/>
    <property type="molecule type" value="Genomic_DNA"/>
</dbReference>
<reference evidence="1 2" key="1">
    <citation type="submission" date="2016-04" db="EMBL/GenBank/DDBJ databases">
        <title>Complete Genome Sequence of Chryseobacterium sp. IHBB 10212.</title>
        <authorList>
            <person name="Pal M."/>
            <person name="Swarnkar M.K."/>
            <person name="Kaushal K."/>
            <person name="Chhibber S."/>
            <person name="Singh A.K."/>
            <person name="Gulati A."/>
        </authorList>
    </citation>
    <scope>NUCLEOTIDE SEQUENCE [LARGE SCALE GENOMIC DNA]</scope>
    <source>
        <strain evidence="1 2">IHBB 10212</strain>
    </source>
</reference>
<name>A0A172XSE8_9FLAO</name>
<dbReference type="Pfam" id="PF17642">
    <property type="entry name" value="TssD"/>
    <property type="match status" value="1"/>
</dbReference>
<gene>
    <name evidence="1" type="ORF">A0O34_04855</name>
</gene>
<dbReference type="Proteomes" id="UP000077824">
    <property type="component" value="Chromosome"/>
</dbReference>
<dbReference type="AlphaFoldDB" id="A0A172XSE8"/>
<organism evidence="1 2">
    <name type="scientific">Chryseobacterium glaciei</name>
    <dbReference type="NCBI Taxonomy" id="1685010"/>
    <lineage>
        <taxon>Bacteria</taxon>
        <taxon>Pseudomonadati</taxon>
        <taxon>Bacteroidota</taxon>
        <taxon>Flavobacteriia</taxon>
        <taxon>Flavobacteriales</taxon>
        <taxon>Weeksellaceae</taxon>
        <taxon>Chryseobacterium group</taxon>
        <taxon>Chryseobacterium</taxon>
    </lineage>
</organism>
<dbReference type="OrthoDB" id="955509at2"/>
<dbReference type="STRING" id="1685010.A0O34_04855"/>
<evidence type="ECO:0000313" key="2">
    <source>
        <dbReference type="Proteomes" id="UP000077824"/>
    </source>
</evidence>
<evidence type="ECO:0008006" key="3">
    <source>
        <dbReference type="Google" id="ProtNLM"/>
    </source>
</evidence>
<dbReference type="RefSeq" id="WP_066751930.1">
    <property type="nucleotide sequence ID" value="NZ_CP015199.1"/>
</dbReference>
<proteinExistence type="predicted"/>
<sequence length="129" mass="14939">MSFLSKLELDGNSYNVLECHYSFTQQTDGTGKPQGMPQGGEITIRIESTGNPELLGWMLDHHQTKNGKIIYYRRDAMSKLQELSFEKAYCIKFSEHFESKNNEPLQIELHLIAKKFDLNGATHEKTWRE</sequence>
<keyword evidence="2" id="KW-1185">Reference proteome</keyword>
<protein>
    <recommendedName>
        <fullName evidence="3">Phage tail protein</fullName>
    </recommendedName>
</protein>